<proteinExistence type="predicted"/>
<gene>
    <name evidence="2" type="ORF">SNE40_008109</name>
</gene>
<reference evidence="2 3" key="1">
    <citation type="submission" date="2024-01" db="EMBL/GenBank/DDBJ databases">
        <title>The genome of the rayed Mediterranean limpet Patella caerulea (Linnaeus, 1758).</title>
        <authorList>
            <person name="Anh-Thu Weber A."/>
            <person name="Halstead-Nussloch G."/>
        </authorList>
    </citation>
    <scope>NUCLEOTIDE SEQUENCE [LARGE SCALE GENOMIC DNA]</scope>
    <source>
        <strain evidence="2">AATW-2023a</strain>
        <tissue evidence="2">Whole specimen</tissue>
    </source>
</reference>
<feature type="region of interest" description="Disordered" evidence="1">
    <location>
        <begin position="64"/>
        <end position="87"/>
    </location>
</feature>
<evidence type="ECO:0000313" key="3">
    <source>
        <dbReference type="Proteomes" id="UP001347796"/>
    </source>
</evidence>
<protein>
    <submittedName>
        <fullName evidence="2">Uncharacterized protein</fullName>
    </submittedName>
</protein>
<evidence type="ECO:0000256" key="1">
    <source>
        <dbReference type="SAM" id="MobiDB-lite"/>
    </source>
</evidence>
<dbReference type="AlphaFoldDB" id="A0AAN8K4Y0"/>
<organism evidence="2 3">
    <name type="scientific">Patella caerulea</name>
    <name type="common">Rayed Mediterranean limpet</name>
    <dbReference type="NCBI Taxonomy" id="87958"/>
    <lineage>
        <taxon>Eukaryota</taxon>
        <taxon>Metazoa</taxon>
        <taxon>Spiralia</taxon>
        <taxon>Lophotrochozoa</taxon>
        <taxon>Mollusca</taxon>
        <taxon>Gastropoda</taxon>
        <taxon>Patellogastropoda</taxon>
        <taxon>Patelloidea</taxon>
        <taxon>Patellidae</taxon>
        <taxon>Patella</taxon>
    </lineage>
</organism>
<dbReference type="Proteomes" id="UP001347796">
    <property type="component" value="Unassembled WGS sequence"/>
</dbReference>
<comment type="caution">
    <text evidence="2">The sequence shown here is derived from an EMBL/GenBank/DDBJ whole genome shotgun (WGS) entry which is preliminary data.</text>
</comment>
<dbReference type="EMBL" id="JAZGQO010000006">
    <property type="protein sequence ID" value="KAK6185988.1"/>
    <property type="molecule type" value="Genomic_DNA"/>
</dbReference>
<accession>A0AAN8K4Y0</accession>
<sequence length="87" mass="9982">MDIRGLTSFVSRLYRFKAISDIKEARSDDAENYGDHDAVNFIEEEYDADTDIEEDLNVDDMLFEDGEQSDDAWSDDSASEDDDEDDI</sequence>
<keyword evidence="3" id="KW-1185">Reference proteome</keyword>
<evidence type="ECO:0000313" key="2">
    <source>
        <dbReference type="EMBL" id="KAK6185988.1"/>
    </source>
</evidence>
<name>A0AAN8K4Y0_PATCE</name>